<evidence type="ECO:0000259" key="1">
    <source>
        <dbReference type="PROSITE" id="PS51833"/>
    </source>
</evidence>
<dbReference type="EMBL" id="JACHHY010000023">
    <property type="protein sequence ID" value="MBB5020005.1"/>
    <property type="molecule type" value="Genomic_DNA"/>
</dbReference>
<dbReference type="InterPro" id="IPR013976">
    <property type="entry name" value="HDOD"/>
</dbReference>
<dbReference type="InterPro" id="IPR052340">
    <property type="entry name" value="RNase_Y/CdgJ"/>
</dbReference>
<dbReference type="Proteomes" id="UP000575898">
    <property type="component" value="Unassembled WGS sequence"/>
</dbReference>
<keyword evidence="3" id="KW-1185">Reference proteome</keyword>
<reference evidence="2 3" key="1">
    <citation type="submission" date="2020-08" db="EMBL/GenBank/DDBJ databases">
        <title>Genomic Encyclopedia of Type Strains, Phase IV (KMG-IV): sequencing the most valuable type-strain genomes for metagenomic binning, comparative biology and taxonomic classification.</title>
        <authorList>
            <person name="Goeker M."/>
        </authorList>
    </citation>
    <scope>NUCLEOTIDE SEQUENCE [LARGE SCALE GENOMIC DNA]</scope>
    <source>
        <strain evidence="2 3">DSM 27165</strain>
    </source>
</reference>
<dbReference type="Pfam" id="PF08668">
    <property type="entry name" value="HDOD"/>
    <property type="match status" value="1"/>
</dbReference>
<proteinExistence type="predicted"/>
<organism evidence="2 3">
    <name type="scientific">Chitinivorax tropicus</name>
    <dbReference type="NCBI Taxonomy" id="714531"/>
    <lineage>
        <taxon>Bacteria</taxon>
        <taxon>Pseudomonadati</taxon>
        <taxon>Pseudomonadota</taxon>
        <taxon>Betaproteobacteria</taxon>
        <taxon>Chitinivorax</taxon>
    </lineage>
</organism>
<dbReference type="Gene3D" id="1.10.3210.10">
    <property type="entry name" value="Hypothetical protein af1432"/>
    <property type="match status" value="1"/>
</dbReference>
<feature type="domain" description="HDOD" evidence="1">
    <location>
        <begin position="25"/>
        <end position="218"/>
    </location>
</feature>
<evidence type="ECO:0000313" key="3">
    <source>
        <dbReference type="Proteomes" id="UP000575898"/>
    </source>
</evidence>
<dbReference type="RefSeq" id="WP_184041420.1">
    <property type="nucleotide sequence ID" value="NZ_JACHHY010000023.1"/>
</dbReference>
<evidence type="ECO:0000313" key="2">
    <source>
        <dbReference type="EMBL" id="MBB5020005.1"/>
    </source>
</evidence>
<name>A0A840MRF3_9PROT</name>
<dbReference type="PANTHER" id="PTHR33525:SF6">
    <property type="entry name" value="HDOD DOMAIN-CONTAINING PROTEIN"/>
    <property type="match status" value="1"/>
</dbReference>
<protein>
    <submittedName>
        <fullName evidence="2">HD-like signal output (HDOD) protein</fullName>
    </submittedName>
</protein>
<dbReference type="PROSITE" id="PS51833">
    <property type="entry name" value="HDOD"/>
    <property type="match status" value="1"/>
</dbReference>
<sequence length="293" mass="32698">MSTFVEPVMQITTQDSDQLLRGIVIPPRPTIMLALQEAQQGGDPEPSDIAALISQDVSLSAAMLKTVNSPFFGLPQRVSSVPHAVILLGVRNAIRLASDLALRNALKCDGHYHVERFWDMATLDAQVTAFLAVQLNLPVRDQAYTFGLFQNCGIPLLLARFKDYQDTLDLAYASRNKPFTTIEMDRHGTHHAVIGYLVARCWFLPESIGQAILTHHDGTVFTEPSSEITDEVRTLVALAKLGEQISHGFLHLPRDQEWPTIGRAVLDHLHLSHDEYEDLCDAIQQMLERQGQE</sequence>
<accession>A0A840MRF3</accession>
<dbReference type="PANTHER" id="PTHR33525">
    <property type="match status" value="1"/>
</dbReference>
<dbReference type="AlphaFoldDB" id="A0A840MRF3"/>
<gene>
    <name evidence="2" type="ORF">HNQ59_003313</name>
</gene>
<comment type="caution">
    <text evidence="2">The sequence shown here is derived from an EMBL/GenBank/DDBJ whole genome shotgun (WGS) entry which is preliminary data.</text>
</comment>
<dbReference type="SUPFAM" id="SSF109604">
    <property type="entry name" value="HD-domain/PDEase-like"/>
    <property type="match status" value="1"/>
</dbReference>